<evidence type="ECO:0000256" key="2">
    <source>
        <dbReference type="ARBA" id="ARBA00022519"/>
    </source>
</evidence>
<evidence type="ECO:0000313" key="10">
    <source>
        <dbReference type="EMBL" id="RUQ68449.1"/>
    </source>
</evidence>
<evidence type="ECO:0000259" key="9">
    <source>
        <dbReference type="PROSITE" id="PS50885"/>
    </source>
</evidence>
<feature type="domain" description="Methyl-accepting transducer" evidence="7">
    <location>
        <begin position="307"/>
        <end position="543"/>
    </location>
</feature>
<protein>
    <submittedName>
        <fullName evidence="10">HAMP domain-containing protein</fullName>
    </submittedName>
</protein>
<accession>A0A3S0X9W6</accession>
<evidence type="ECO:0000259" key="7">
    <source>
        <dbReference type="PROSITE" id="PS50111"/>
    </source>
</evidence>
<dbReference type="SMART" id="SM00283">
    <property type="entry name" value="MA"/>
    <property type="match status" value="1"/>
</dbReference>
<gene>
    <name evidence="10" type="ORF">EJ913_17625</name>
</gene>
<organism evidence="10 11">
    <name type="scientific">Azospirillum doebereinerae</name>
    <dbReference type="NCBI Taxonomy" id="92933"/>
    <lineage>
        <taxon>Bacteria</taxon>
        <taxon>Pseudomonadati</taxon>
        <taxon>Pseudomonadota</taxon>
        <taxon>Alphaproteobacteria</taxon>
        <taxon>Rhodospirillales</taxon>
        <taxon>Azospirillaceae</taxon>
        <taxon>Azospirillum</taxon>
    </lineage>
</organism>
<keyword evidence="2" id="KW-0997">Cell inner membrane</keyword>
<name>A0A3S0X9W6_9PROT</name>
<keyword evidence="11" id="KW-1185">Reference proteome</keyword>
<proteinExistence type="inferred from homology"/>
<dbReference type="Gene3D" id="1.10.287.950">
    <property type="entry name" value="Methyl-accepting chemotaxis protein"/>
    <property type="match status" value="1"/>
</dbReference>
<dbReference type="PRINTS" id="PR00260">
    <property type="entry name" value="CHEMTRNSDUCR"/>
</dbReference>
<feature type="domain" description="HAMP" evidence="9">
    <location>
        <begin position="214"/>
        <end position="267"/>
    </location>
</feature>
<dbReference type="PROSITE" id="PS50192">
    <property type="entry name" value="T_SNARE"/>
    <property type="match status" value="1"/>
</dbReference>
<dbReference type="InterPro" id="IPR003660">
    <property type="entry name" value="HAMP_dom"/>
</dbReference>
<dbReference type="Pfam" id="PF00672">
    <property type="entry name" value="HAMP"/>
    <property type="match status" value="1"/>
</dbReference>
<dbReference type="AlphaFoldDB" id="A0A3S0X9W6"/>
<sequence>MNAFLTRISISRKISVVVGLMTVIAVVIGIIGFVGMQTYDDRVDDIQDRSQRALLGEQLSGLIYKVVMDSRGLYAAKTKDDVLMFGKAIKDSTATMEKRLAAWERLLPPDRKADFQKMAKSAQEFVAIRNEVARLGVEVSQDAAEKYGNTPEGRANRTAFGKELEAMAQRTMDSIQQANEELGVFYSRMITLMLVVGVGGIGATVVASVLISQSGIARPIAGITDTMERLANGDLSVEVKGAERGDEIGGMARAVAVFRQNALDRDRMAAAEEAERQAKERRNASVEGLIRNFDSGMSGILRTVSAAATELDATAQSLAHTAEQTNRQAADTATAAEQASANVQTVAAASDELSASIREISAQVARSTAIAGQAVGEALATNGRVQGLVDQAQRIGDVVKLITDIASQTNLLALNATIEAARAGEAGKGFAVVASEVKNLANQTAKATEEIAGQIASMQQATSEAASAITGIGNTIGSMNEIATSIASAIEEQGAATGEIARNVQEAARGTEAVTENIADVNRGATQTGAAAAQMLGASGELSRQSEMMKSEVERFLAGIRAA</sequence>
<dbReference type="Proteomes" id="UP000280346">
    <property type="component" value="Unassembled WGS sequence"/>
</dbReference>
<dbReference type="GO" id="GO:0006935">
    <property type="term" value="P:chemotaxis"/>
    <property type="evidence" value="ECO:0007669"/>
    <property type="project" value="InterPro"/>
</dbReference>
<dbReference type="Pfam" id="PF12729">
    <property type="entry name" value="4HB_MCP_1"/>
    <property type="match status" value="1"/>
</dbReference>
<dbReference type="GO" id="GO:0005886">
    <property type="term" value="C:plasma membrane"/>
    <property type="evidence" value="ECO:0007669"/>
    <property type="project" value="UniProtKB-SubCell"/>
</dbReference>
<dbReference type="SMART" id="SM00304">
    <property type="entry name" value="HAMP"/>
    <property type="match status" value="1"/>
</dbReference>
<dbReference type="EMBL" id="RZIJ01000014">
    <property type="protein sequence ID" value="RUQ68449.1"/>
    <property type="molecule type" value="Genomic_DNA"/>
</dbReference>
<feature type="transmembrane region" description="Helical" evidence="6">
    <location>
        <begin position="14"/>
        <end position="34"/>
    </location>
</feature>
<evidence type="ECO:0000313" key="11">
    <source>
        <dbReference type="Proteomes" id="UP000280346"/>
    </source>
</evidence>
<dbReference type="PANTHER" id="PTHR32089">
    <property type="entry name" value="METHYL-ACCEPTING CHEMOTAXIS PROTEIN MCPB"/>
    <property type="match status" value="1"/>
</dbReference>
<keyword evidence="6" id="KW-0472">Membrane</keyword>
<keyword evidence="3 5" id="KW-0807">Transducer</keyword>
<evidence type="ECO:0000256" key="6">
    <source>
        <dbReference type="SAM" id="Phobius"/>
    </source>
</evidence>
<dbReference type="InterPro" id="IPR024478">
    <property type="entry name" value="HlyB_4HB_MCP"/>
</dbReference>
<dbReference type="InterPro" id="IPR000727">
    <property type="entry name" value="T_SNARE_dom"/>
</dbReference>
<comment type="subcellular location">
    <subcellularLocation>
        <location evidence="1">Cell inner membrane</location>
        <topology evidence="1">Multi-pass membrane protein</topology>
    </subcellularLocation>
</comment>
<evidence type="ECO:0000256" key="4">
    <source>
        <dbReference type="ARBA" id="ARBA00029447"/>
    </source>
</evidence>
<dbReference type="CDD" id="cd06225">
    <property type="entry name" value="HAMP"/>
    <property type="match status" value="1"/>
</dbReference>
<dbReference type="InterPro" id="IPR004089">
    <property type="entry name" value="MCPsignal_dom"/>
</dbReference>
<dbReference type="GO" id="GO:0004888">
    <property type="term" value="F:transmembrane signaling receptor activity"/>
    <property type="evidence" value="ECO:0007669"/>
    <property type="project" value="InterPro"/>
</dbReference>
<keyword evidence="2" id="KW-1003">Cell membrane</keyword>
<dbReference type="InterPro" id="IPR004090">
    <property type="entry name" value="Chemotax_Me-accpt_rcpt"/>
</dbReference>
<dbReference type="SUPFAM" id="SSF58104">
    <property type="entry name" value="Methyl-accepting chemotaxis protein (MCP) signaling domain"/>
    <property type="match status" value="1"/>
</dbReference>
<dbReference type="OrthoDB" id="3378718at2"/>
<evidence type="ECO:0000259" key="8">
    <source>
        <dbReference type="PROSITE" id="PS50192"/>
    </source>
</evidence>
<dbReference type="GO" id="GO:0007165">
    <property type="term" value="P:signal transduction"/>
    <property type="evidence" value="ECO:0007669"/>
    <property type="project" value="UniProtKB-KW"/>
</dbReference>
<dbReference type="Gene3D" id="1.10.8.500">
    <property type="entry name" value="HAMP domain in histidine kinase"/>
    <property type="match status" value="1"/>
</dbReference>
<dbReference type="Pfam" id="PF00015">
    <property type="entry name" value="MCPsignal"/>
    <property type="match status" value="1"/>
</dbReference>
<evidence type="ECO:0000256" key="3">
    <source>
        <dbReference type="ARBA" id="ARBA00023224"/>
    </source>
</evidence>
<dbReference type="PANTHER" id="PTHR32089:SF112">
    <property type="entry name" value="LYSOZYME-LIKE PROTEIN-RELATED"/>
    <property type="match status" value="1"/>
</dbReference>
<comment type="similarity">
    <text evidence="4">Belongs to the methyl-accepting chemotaxis (MCP) protein family.</text>
</comment>
<keyword evidence="6" id="KW-1133">Transmembrane helix</keyword>
<comment type="caution">
    <text evidence="10">The sequence shown here is derived from an EMBL/GenBank/DDBJ whole genome shotgun (WGS) entry which is preliminary data.</text>
</comment>
<feature type="transmembrane region" description="Helical" evidence="6">
    <location>
        <begin position="190"/>
        <end position="211"/>
    </location>
</feature>
<reference evidence="10 11" key="1">
    <citation type="submission" date="2018-12" db="EMBL/GenBank/DDBJ databases">
        <authorList>
            <person name="Yang Y."/>
        </authorList>
    </citation>
    <scope>NUCLEOTIDE SEQUENCE [LARGE SCALE GENOMIC DNA]</scope>
    <source>
        <strain evidence="10 11">GSF71</strain>
    </source>
</reference>
<dbReference type="PROSITE" id="PS50111">
    <property type="entry name" value="CHEMOTAXIS_TRANSDUC_2"/>
    <property type="match status" value="1"/>
</dbReference>
<evidence type="ECO:0000256" key="1">
    <source>
        <dbReference type="ARBA" id="ARBA00004429"/>
    </source>
</evidence>
<evidence type="ECO:0000256" key="5">
    <source>
        <dbReference type="PROSITE-ProRule" id="PRU00284"/>
    </source>
</evidence>
<dbReference type="RefSeq" id="WP_127000221.1">
    <property type="nucleotide sequence ID" value="NZ_JBNPXW010000009.1"/>
</dbReference>
<feature type="domain" description="T-SNARE coiled-coil homology" evidence="8">
    <location>
        <begin position="459"/>
        <end position="521"/>
    </location>
</feature>
<keyword evidence="6" id="KW-0812">Transmembrane</keyword>
<dbReference type="PROSITE" id="PS50885">
    <property type="entry name" value="HAMP"/>
    <property type="match status" value="1"/>
</dbReference>